<accession>A0A1M5K8D1</accession>
<gene>
    <name evidence="1" type="ORF">SAMN04488109_0485</name>
</gene>
<organism evidence="1 2">
    <name type="scientific">Chryseolinea serpens</name>
    <dbReference type="NCBI Taxonomy" id="947013"/>
    <lineage>
        <taxon>Bacteria</taxon>
        <taxon>Pseudomonadati</taxon>
        <taxon>Bacteroidota</taxon>
        <taxon>Cytophagia</taxon>
        <taxon>Cytophagales</taxon>
        <taxon>Fulvivirgaceae</taxon>
        <taxon>Chryseolinea</taxon>
    </lineage>
</organism>
<proteinExistence type="predicted"/>
<name>A0A1M5K8D1_9BACT</name>
<evidence type="ECO:0000313" key="2">
    <source>
        <dbReference type="Proteomes" id="UP000184212"/>
    </source>
</evidence>
<dbReference type="EMBL" id="FQWQ01000001">
    <property type="protein sequence ID" value="SHG48739.1"/>
    <property type="molecule type" value="Genomic_DNA"/>
</dbReference>
<keyword evidence="2" id="KW-1185">Reference proteome</keyword>
<sequence length="126" mass="14035">MYFCASKFDQLELLTQVLPLSLTHSGNSFTLVIGDQVIQQSTCEFLLTYSSMVGTDIEAYLKDLSNDCDEVNVPLSGKGGAVVLGLRDFARLRTLYGQMMYELKLQDLLIRNSIFPQSTLALSELN</sequence>
<evidence type="ECO:0000313" key="1">
    <source>
        <dbReference type="EMBL" id="SHG48739.1"/>
    </source>
</evidence>
<dbReference type="AlphaFoldDB" id="A0A1M5K8D1"/>
<reference evidence="1 2" key="1">
    <citation type="submission" date="2016-11" db="EMBL/GenBank/DDBJ databases">
        <authorList>
            <person name="Jaros S."/>
            <person name="Januszkiewicz K."/>
            <person name="Wedrychowicz H."/>
        </authorList>
    </citation>
    <scope>NUCLEOTIDE SEQUENCE [LARGE SCALE GENOMIC DNA]</scope>
    <source>
        <strain evidence="1 2">DSM 24574</strain>
    </source>
</reference>
<protein>
    <submittedName>
        <fullName evidence="1">Uncharacterized protein</fullName>
    </submittedName>
</protein>
<dbReference type="Proteomes" id="UP000184212">
    <property type="component" value="Unassembled WGS sequence"/>
</dbReference>
<dbReference type="STRING" id="947013.SAMN04488109_0485"/>
<dbReference type="OrthoDB" id="980739at2"/>
<dbReference type="RefSeq" id="WP_073130744.1">
    <property type="nucleotide sequence ID" value="NZ_FQWQ01000001.1"/>
</dbReference>